<comment type="subcellular location">
    <subcellularLocation>
        <location evidence="1">Periplasm</location>
    </subcellularLocation>
</comment>
<comment type="similarity">
    <text evidence="2">Belongs to the bacterial solute-binding protein 5 family.</text>
</comment>
<dbReference type="Gene3D" id="3.90.76.10">
    <property type="entry name" value="Dipeptide-binding Protein, Domain 1"/>
    <property type="match status" value="1"/>
</dbReference>
<evidence type="ECO:0000256" key="4">
    <source>
        <dbReference type="SAM" id="SignalP"/>
    </source>
</evidence>
<evidence type="ECO:0000259" key="5">
    <source>
        <dbReference type="Pfam" id="PF00496"/>
    </source>
</evidence>
<protein>
    <submittedName>
        <fullName evidence="6">ABC transporter substrate-binding protein</fullName>
    </submittedName>
</protein>
<dbReference type="PIRSF" id="PIRSF002741">
    <property type="entry name" value="MppA"/>
    <property type="match status" value="1"/>
</dbReference>
<dbReference type="GO" id="GO:0030288">
    <property type="term" value="C:outer membrane-bounded periplasmic space"/>
    <property type="evidence" value="ECO:0007669"/>
    <property type="project" value="UniProtKB-ARBA"/>
</dbReference>
<name>A0A418ZXL3_9RHOB</name>
<organism evidence="6 7">
    <name type="scientific">Paracoccus aestuarii</name>
    <dbReference type="NCBI Taxonomy" id="453842"/>
    <lineage>
        <taxon>Bacteria</taxon>
        <taxon>Pseudomonadati</taxon>
        <taxon>Pseudomonadota</taxon>
        <taxon>Alphaproteobacteria</taxon>
        <taxon>Rhodobacterales</taxon>
        <taxon>Paracoccaceae</taxon>
        <taxon>Paracoccus</taxon>
    </lineage>
</organism>
<evidence type="ECO:0000256" key="2">
    <source>
        <dbReference type="ARBA" id="ARBA00005695"/>
    </source>
</evidence>
<feature type="signal peptide" evidence="4">
    <location>
        <begin position="1"/>
        <end position="20"/>
    </location>
</feature>
<dbReference type="InterPro" id="IPR030678">
    <property type="entry name" value="Peptide/Ni-bd"/>
</dbReference>
<gene>
    <name evidence="6" type="ORF">D3P06_07705</name>
</gene>
<dbReference type="RefSeq" id="WP_119886009.1">
    <property type="nucleotide sequence ID" value="NZ_CP067169.1"/>
</dbReference>
<dbReference type="InterPro" id="IPR000914">
    <property type="entry name" value="SBP_5_dom"/>
</dbReference>
<dbReference type="PANTHER" id="PTHR30290">
    <property type="entry name" value="PERIPLASMIC BINDING COMPONENT OF ABC TRANSPORTER"/>
    <property type="match status" value="1"/>
</dbReference>
<dbReference type="Pfam" id="PF00496">
    <property type="entry name" value="SBP_bac_5"/>
    <property type="match status" value="1"/>
</dbReference>
<dbReference type="GO" id="GO:0015833">
    <property type="term" value="P:peptide transport"/>
    <property type="evidence" value="ECO:0007669"/>
    <property type="project" value="TreeGrafter"/>
</dbReference>
<dbReference type="SUPFAM" id="SSF53850">
    <property type="entry name" value="Periplasmic binding protein-like II"/>
    <property type="match status" value="1"/>
</dbReference>
<reference evidence="6 7" key="1">
    <citation type="submission" date="2018-09" db="EMBL/GenBank/DDBJ databases">
        <title>Paracoccus onubensis nov. sp. a moderate halophilic bacterium isolated from Gruta de las Maravillas (Aracena, Spain).</title>
        <authorList>
            <person name="Jurado V."/>
            <person name="Gutierrez-Patricio S."/>
            <person name="Gonzalez-Pimentel J.L."/>
            <person name="Laiz L."/>
            <person name="Saiz-Jimenez C."/>
        </authorList>
    </citation>
    <scope>NUCLEOTIDE SEQUENCE [LARGE SCALE GENOMIC DNA]</scope>
    <source>
        <strain evidence="6 7">DSM 19484</strain>
    </source>
</reference>
<keyword evidence="7" id="KW-1185">Reference proteome</keyword>
<proteinExistence type="inferred from homology"/>
<dbReference type="GO" id="GO:0043190">
    <property type="term" value="C:ATP-binding cassette (ABC) transporter complex"/>
    <property type="evidence" value="ECO:0007669"/>
    <property type="project" value="InterPro"/>
</dbReference>
<feature type="chain" id="PRO_5019459195" evidence="4">
    <location>
        <begin position="21"/>
        <end position="501"/>
    </location>
</feature>
<accession>A0A418ZXL3</accession>
<evidence type="ECO:0000256" key="1">
    <source>
        <dbReference type="ARBA" id="ARBA00004418"/>
    </source>
</evidence>
<dbReference type="InterPro" id="IPR039424">
    <property type="entry name" value="SBP_5"/>
</dbReference>
<dbReference type="Gene3D" id="3.40.190.10">
    <property type="entry name" value="Periplasmic binding protein-like II"/>
    <property type="match status" value="1"/>
</dbReference>
<evidence type="ECO:0000313" key="6">
    <source>
        <dbReference type="EMBL" id="RJL05225.1"/>
    </source>
</evidence>
<dbReference type="EMBL" id="QZEV01000028">
    <property type="protein sequence ID" value="RJL05225.1"/>
    <property type="molecule type" value="Genomic_DNA"/>
</dbReference>
<dbReference type="PANTHER" id="PTHR30290:SF38">
    <property type="entry name" value="D,D-DIPEPTIDE-BINDING PERIPLASMIC PROTEIN DDPA-RELATED"/>
    <property type="match status" value="1"/>
</dbReference>
<evidence type="ECO:0000256" key="3">
    <source>
        <dbReference type="ARBA" id="ARBA00022729"/>
    </source>
</evidence>
<keyword evidence="3 4" id="KW-0732">Signal</keyword>
<dbReference type="AlphaFoldDB" id="A0A418ZXL3"/>
<dbReference type="Gene3D" id="3.10.105.10">
    <property type="entry name" value="Dipeptide-binding Protein, Domain 3"/>
    <property type="match status" value="1"/>
</dbReference>
<dbReference type="GO" id="GO:1904680">
    <property type="term" value="F:peptide transmembrane transporter activity"/>
    <property type="evidence" value="ECO:0007669"/>
    <property type="project" value="TreeGrafter"/>
</dbReference>
<feature type="domain" description="Solute-binding protein family 5" evidence="5">
    <location>
        <begin position="65"/>
        <end position="424"/>
    </location>
</feature>
<dbReference type="CDD" id="cd08511">
    <property type="entry name" value="PBP2_NikA_DppA_OppA_like_5"/>
    <property type="match status" value="1"/>
</dbReference>
<evidence type="ECO:0000313" key="7">
    <source>
        <dbReference type="Proteomes" id="UP000285530"/>
    </source>
</evidence>
<dbReference type="Proteomes" id="UP000285530">
    <property type="component" value="Unassembled WGS sequence"/>
</dbReference>
<comment type="caution">
    <text evidence="6">The sequence shown here is derived from an EMBL/GenBank/DDBJ whole genome shotgun (WGS) entry which is preliminary data.</text>
</comment>
<sequence length="501" mass="55357">MRIKTFMATLLTTVAFGGMAAAQDLRIGLNEDPDFLDPAQSRTFVSSLVYESLCNRLFNTNTDMEIIPELATEWDWSDDGLTLVLQLREGVVHHDGTPFNADSARRVLERNMTLPQSSRRSELTSIEGVEATGEHELTITLNAPDVTLLAQLAHHAGRMYSPDAAEPAAERFGQAPVCTGPYQFAERVEGDRIVLTKFADHWEADEYQYDRVIYQPIPDTTVRLANVRSGDLDIIERTAPSDVPQIQGDGSLQLFEIANIGYQGITINVGNGSRAEGPLGSDARVRQALSLAIDREALNQVVFEGQYVPGNQWAAPGTTWYDERDPLPARDVDRARELLAEAGVDTPLRIEMQVGNSPVAMQQAQVVQAMAAEAGFDISLRATEFATLLSENAAGNFDMSQQGWSGRIDPDANIHPFVSCEGGNNDQKYCNEEVDALLAQARAEPDPEARKALYDQTREILAEDLPIIYLYHIKYFFTMRQGIEGFEPYADGIIRLRGVSG</sequence>
<dbReference type="OrthoDB" id="9803988at2"/>